<organism evidence="1 2">
    <name type="scientific">Gigaspora margarita</name>
    <dbReference type="NCBI Taxonomy" id="4874"/>
    <lineage>
        <taxon>Eukaryota</taxon>
        <taxon>Fungi</taxon>
        <taxon>Fungi incertae sedis</taxon>
        <taxon>Mucoromycota</taxon>
        <taxon>Glomeromycotina</taxon>
        <taxon>Glomeromycetes</taxon>
        <taxon>Diversisporales</taxon>
        <taxon>Gigasporaceae</taxon>
        <taxon>Gigaspora</taxon>
    </lineage>
</organism>
<evidence type="ECO:0000313" key="1">
    <source>
        <dbReference type="EMBL" id="CAG8818705.1"/>
    </source>
</evidence>
<keyword evidence="2" id="KW-1185">Reference proteome</keyword>
<proteinExistence type="predicted"/>
<gene>
    <name evidence="1" type="ORF">GMARGA_LOCUS27120</name>
</gene>
<reference evidence="1 2" key="1">
    <citation type="submission" date="2021-06" db="EMBL/GenBank/DDBJ databases">
        <authorList>
            <person name="Kallberg Y."/>
            <person name="Tangrot J."/>
            <person name="Rosling A."/>
        </authorList>
    </citation>
    <scope>NUCLEOTIDE SEQUENCE [LARGE SCALE GENOMIC DNA]</scope>
    <source>
        <strain evidence="1 2">120-4 pot B 10/14</strain>
    </source>
</reference>
<dbReference type="EMBL" id="CAJVQB010032715">
    <property type="protein sequence ID" value="CAG8818705.1"/>
    <property type="molecule type" value="Genomic_DNA"/>
</dbReference>
<comment type="caution">
    <text evidence="1">The sequence shown here is derived from an EMBL/GenBank/DDBJ whole genome shotgun (WGS) entry which is preliminary data.</text>
</comment>
<evidence type="ECO:0000313" key="2">
    <source>
        <dbReference type="Proteomes" id="UP000789901"/>
    </source>
</evidence>
<accession>A0ABN7W735</accession>
<name>A0ABN7W735_GIGMA</name>
<protein>
    <submittedName>
        <fullName evidence="1">8673_t:CDS:1</fullName>
    </submittedName>
</protein>
<sequence length="95" mass="10770">SKKSLEPSAVEACSLGLFLIKRASLKILKAKEHSFYLVPQDEGNTGFGLKFFQGKNMFATMSKKSFNRETRDVVVQDGTPFPSFILTLYAIYYDY</sequence>
<feature type="non-terminal residue" evidence="1">
    <location>
        <position position="1"/>
    </location>
</feature>
<dbReference type="Proteomes" id="UP000789901">
    <property type="component" value="Unassembled WGS sequence"/>
</dbReference>